<keyword evidence="3" id="KW-1185">Reference proteome</keyword>
<evidence type="ECO:0000313" key="2">
    <source>
        <dbReference type="EMBL" id="SEA16960.1"/>
    </source>
</evidence>
<dbReference type="STRING" id="37625.SAMN05660420_01461"/>
<dbReference type="AlphaFoldDB" id="A0A1H3YZV8"/>
<evidence type="ECO:0000313" key="3">
    <source>
        <dbReference type="Proteomes" id="UP000199409"/>
    </source>
</evidence>
<keyword evidence="1" id="KW-1133">Transmembrane helix</keyword>
<evidence type="ECO:0000256" key="1">
    <source>
        <dbReference type="SAM" id="Phobius"/>
    </source>
</evidence>
<reference evidence="2 3" key="1">
    <citation type="submission" date="2016-10" db="EMBL/GenBank/DDBJ databases">
        <authorList>
            <person name="de Groot N.N."/>
        </authorList>
    </citation>
    <scope>NUCLEOTIDE SEQUENCE [LARGE SCALE GENOMIC DNA]</scope>
    <source>
        <strain evidence="2 3">DSM 7343</strain>
    </source>
</reference>
<organism evidence="2 3">
    <name type="scientific">Desulfuromusa kysingii</name>
    <dbReference type="NCBI Taxonomy" id="37625"/>
    <lineage>
        <taxon>Bacteria</taxon>
        <taxon>Pseudomonadati</taxon>
        <taxon>Thermodesulfobacteriota</taxon>
        <taxon>Desulfuromonadia</taxon>
        <taxon>Desulfuromonadales</taxon>
        <taxon>Geopsychrobacteraceae</taxon>
        <taxon>Desulfuromusa</taxon>
    </lineage>
</organism>
<dbReference type="Proteomes" id="UP000199409">
    <property type="component" value="Unassembled WGS sequence"/>
</dbReference>
<dbReference type="RefSeq" id="WP_092346209.1">
    <property type="nucleotide sequence ID" value="NZ_FNQN01000003.1"/>
</dbReference>
<accession>A0A1H3YZV8</accession>
<proteinExistence type="predicted"/>
<sequence length="200" mass="22833">MVSNFSKSLIEVLSLNSYRRALWIFLGLASLLIVVESQTQFIEYYYLNQQADLIAKIPSQAMSVESSEKIESFRFSILADFELLRQKQDRPVSNLFEFLFLFLKGTWILLPIVFLGLKTVKVVVAQAPAEQKTHTIWFGILGFSTIAWVSTIFGFVSILFNRGNGFFTSWFVFPVCSLIVLSVVFCWFALLKAMVPEKKG</sequence>
<protein>
    <submittedName>
        <fullName evidence="2">Uncharacterized protein</fullName>
    </submittedName>
</protein>
<feature type="transmembrane region" description="Helical" evidence="1">
    <location>
        <begin position="166"/>
        <end position="190"/>
    </location>
</feature>
<dbReference type="EMBL" id="FNQN01000003">
    <property type="protein sequence ID" value="SEA16960.1"/>
    <property type="molecule type" value="Genomic_DNA"/>
</dbReference>
<feature type="transmembrane region" description="Helical" evidence="1">
    <location>
        <begin position="137"/>
        <end position="160"/>
    </location>
</feature>
<keyword evidence="1" id="KW-0472">Membrane</keyword>
<feature type="transmembrane region" description="Helical" evidence="1">
    <location>
        <begin position="98"/>
        <end position="117"/>
    </location>
</feature>
<name>A0A1H3YZV8_9BACT</name>
<gene>
    <name evidence="2" type="ORF">SAMN05660420_01461</name>
</gene>
<feature type="transmembrane region" description="Helical" evidence="1">
    <location>
        <begin position="21"/>
        <end position="42"/>
    </location>
</feature>
<keyword evidence="1" id="KW-0812">Transmembrane</keyword>